<sequence length="1163" mass="131021">MAQESAPEKERRGVGEQERRWVICSKTFVVIVLLASAGVVGYLTHWFMSNEEQDDFETKFKFDAKDVLDISQSHADSLLNTIRATSLIFTSYAGYTNAPFPNFTLPDFEAFAITALDASGALSMAYSPIVTEANRAGYEDYAVKNRAWIAESFEFRGEEFLPVSISEYIYRKTSRNHIPEVGPGPFSPLWMLSPPPEDYSVIQFNLFNQPTYERLAQFCTFTKEAAISEVLNTETLLGPSAPQTGDPQSILVSPVFQHLGNQTVVGFVIMVIPWVIFFQDILANDDSILDCVLHSSCGESFTYRIQGERDPLFRGEGDLHEPKYNYLKTSSEFMGYQGDLAGISGLEDHCQYTIDVYPTSEMEDSNTTNRPIIYTVVVLAIFFFASTVFFLYDIFVMKRQRVVQDTALRAMSIVTSLFPGNVADQLARDKLEQDKKAKETEKLARRRKQAMASNFFGDPDDTNDPYAEEEEDDEDILIESKPIADLFPSATVLFADIAGFTAWSSIREPSQVFILLENIYRAFDKIAVKRRIFKVETIGDCYVAVCGLPEPNKDHAMAMAKFARDCMEKMDSLVHRLEAKLGPDTGDLSMRFGLHSGPVTAGVLRGDRARFQLFGDTVNTAARMESTGMRDRIHISQETADLIIAASKSHWVVPREDVVVAKGKGEMRTFWLLPRDDVAPSTKASSETNDELPQSESVEPDPMPQVVTSQVKSDKIQRMIDWNCDILLQLLRLIGAKRQASRRASTSGGMVDTDLDRLERAISTGGLPVDEIVECIELPSFDSAAYEKDPRFVEIGEAVEAQLHSFVTVVASMYRDTPFHNFEHASHVSMSTVKLLSRIVAPTQPMQDSEDGVAGEELHDHTYGITSDPLTQFAVVLSALIHDADHRGVPNFILAKEEERLASVYKNKSIAEQNSIDVAWEVLMETQYHDLRRAIYTTPDELKRFRQLVVNTVMATDIFDKDLTALRKNRWEKAFGREDDFSPEATNRKATVVMEHLIQASDVSHTMQHWHVYTKWNERLYREMFAAYVSGRMDKDPTEGWYEGEIKFFDGWVIPLAKKLKECGVFGVSSDEYLNYAEKNRAEWVVRGEEVLENFKAKAAAKNKNMKRVEYRDNVGVGNGMKRVAFAKADEQQPAPEQAASALSSMSSIQNDSTASQPRDFLQ</sequence>
<dbReference type="CDD" id="cd07302">
    <property type="entry name" value="CHD"/>
    <property type="match status" value="1"/>
</dbReference>
<dbReference type="GO" id="GO:0004016">
    <property type="term" value="F:adenylate cyclase activity"/>
    <property type="evidence" value="ECO:0007669"/>
    <property type="project" value="TreeGrafter"/>
</dbReference>
<dbReference type="Gene3D" id="3.30.70.1230">
    <property type="entry name" value="Nucleotide cyclase"/>
    <property type="match status" value="1"/>
</dbReference>
<feature type="compositionally biased region" description="Polar residues" evidence="7">
    <location>
        <begin position="1146"/>
        <end position="1157"/>
    </location>
</feature>
<feature type="compositionally biased region" description="Low complexity" evidence="7">
    <location>
        <begin position="1132"/>
        <end position="1145"/>
    </location>
</feature>
<dbReference type="Pfam" id="PF00211">
    <property type="entry name" value="Guanylate_cyc"/>
    <property type="match status" value="1"/>
</dbReference>
<accession>A0A7S3DMI4</accession>
<keyword evidence="6" id="KW-0456">Lyase</keyword>
<dbReference type="PANTHER" id="PTHR11920:SF335">
    <property type="entry name" value="GUANYLATE CYCLASE"/>
    <property type="match status" value="1"/>
</dbReference>
<protein>
    <recommendedName>
        <fullName evidence="9">Guanylate cyclase domain-containing protein</fullName>
    </recommendedName>
</protein>
<evidence type="ECO:0000256" key="2">
    <source>
        <dbReference type="ARBA" id="ARBA00022692"/>
    </source>
</evidence>
<dbReference type="InterPro" id="IPR036971">
    <property type="entry name" value="PDEase_catalytic_dom_sf"/>
</dbReference>
<dbReference type="InterPro" id="IPR001054">
    <property type="entry name" value="A/G_cyclase"/>
</dbReference>
<dbReference type="InterPro" id="IPR003607">
    <property type="entry name" value="HD/PDEase_dom"/>
</dbReference>
<dbReference type="AlphaFoldDB" id="A0A7S3DMI4"/>
<feature type="transmembrane region" description="Helical" evidence="8">
    <location>
        <begin position="21"/>
        <end position="43"/>
    </location>
</feature>
<reference evidence="10" key="1">
    <citation type="submission" date="2021-01" db="EMBL/GenBank/DDBJ databases">
        <authorList>
            <person name="Corre E."/>
            <person name="Pelletier E."/>
            <person name="Niang G."/>
            <person name="Scheremetjew M."/>
            <person name="Finn R."/>
            <person name="Kale V."/>
            <person name="Holt S."/>
            <person name="Cochrane G."/>
            <person name="Meng A."/>
            <person name="Brown T."/>
            <person name="Cohen L."/>
        </authorList>
    </citation>
    <scope>NUCLEOTIDE SEQUENCE</scope>
    <source>
        <strain evidence="10">CCMP125</strain>
    </source>
</reference>
<dbReference type="SMART" id="SM00044">
    <property type="entry name" value="CYCc"/>
    <property type="match status" value="1"/>
</dbReference>
<dbReference type="GO" id="GO:0000166">
    <property type="term" value="F:nucleotide binding"/>
    <property type="evidence" value="ECO:0007669"/>
    <property type="project" value="UniProtKB-KW"/>
</dbReference>
<dbReference type="EMBL" id="HBHT01012404">
    <property type="protein sequence ID" value="CAD9957572.1"/>
    <property type="molecule type" value="Transcribed_RNA"/>
</dbReference>
<feature type="region of interest" description="Disordered" evidence="7">
    <location>
        <begin position="1127"/>
        <end position="1163"/>
    </location>
</feature>
<dbReference type="InterPro" id="IPR002073">
    <property type="entry name" value="PDEase_catalytic_dom"/>
</dbReference>
<evidence type="ECO:0000256" key="5">
    <source>
        <dbReference type="ARBA" id="ARBA00023136"/>
    </source>
</evidence>
<dbReference type="SUPFAM" id="SSF109604">
    <property type="entry name" value="HD-domain/PDEase-like"/>
    <property type="match status" value="1"/>
</dbReference>
<evidence type="ECO:0000313" key="10">
    <source>
        <dbReference type="EMBL" id="CAD9957572.1"/>
    </source>
</evidence>
<keyword evidence="2 8" id="KW-0812">Transmembrane</keyword>
<evidence type="ECO:0000256" key="3">
    <source>
        <dbReference type="ARBA" id="ARBA00022741"/>
    </source>
</evidence>
<dbReference type="GO" id="GO:0004114">
    <property type="term" value="F:3',5'-cyclic-nucleotide phosphodiesterase activity"/>
    <property type="evidence" value="ECO:0007669"/>
    <property type="project" value="InterPro"/>
</dbReference>
<organism evidence="10">
    <name type="scientific">Entomoneis paludosa</name>
    <dbReference type="NCBI Taxonomy" id="265537"/>
    <lineage>
        <taxon>Eukaryota</taxon>
        <taxon>Sar</taxon>
        <taxon>Stramenopiles</taxon>
        <taxon>Ochrophyta</taxon>
        <taxon>Bacillariophyta</taxon>
        <taxon>Bacillariophyceae</taxon>
        <taxon>Bacillariophycidae</taxon>
        <taxon>Entomoneidaceae</taxon>
        <taxon>Entomoneis</taxon>
    </lineage>
</organism>
<feature type="domain" description="Guanylate cyclase" evidence="9">
    <location>
        <begin position="491"/>
        <end position="625"/>
    </location>
</feature>
<evidence type="ECO:0000256" key="8">
    <source>
        <dbReference type="SAM" id="Phobius"/>
    </source>
</evidence>
<proteinExistence type="predicted"/>
<evidence type="ECO:0000256" key="6">
    <source>
        <dbReference type="ARBA" id="ARBA00023239"/>
    </source>
</evidence>
<dbReference type="GO" id="GO:0005886">
    <property type="term" value="C:plasma membrane"/>
    <property type="evidence" value="ECO:0007669"/>
    <property type="project" value="TreeGrafter"/>
</dbReference>
<keyword evidence="4 8" id="KW-1133">Transmembrane helix</keyword>
<dbReference type="InterPro" id="IPR029787">
    <property type="entry name" value="Nucleotide_cyclase"/>
</dbReference>
<evidence type="ECO:0000256" key="4">
    <source>
        <dbReference type="ARBA" id="ARBA00022989"/>
    </source>
</evidence>
<dbReference type="InterPro" id="IPR050401">
    <property type="entry name" value="Cyclic_nucleotide_synthase"/>
</dbReference>
<keyword evidence="5 8" id="KW-0472">Membrane</keyword>
<evidence type="ECO:0000259" key="9">
    <source>
        <dbReference type="PROSITE" id="PS50125"/>
    </source>
</evidence>
<comment type="subcellular location">
    <subcellularLocation>
        <location evidence="1">Membrane</location>
    </subcellularLocation>
</comment>
<dbReference type="PROSITE" id="PS50125">
    <property type="entry name" value="GUANYLATE_CYCLASE_2"/>
    <property type="match status" value="1"/>
</dbReference>
<dbReference type="GO" id="GO:0004383">
    <property type="term" value="F:guanylate cyclase activity"/>
    <property type="evidence" value="ECO:0007669"/>
    <property type="project" value="TreeGrafter"/>
</dbReference>
<keyword evidence="3" id="KW-0547">Nucleotide-binding</keyword>
<evidence type="ECO:0000256" key="1">
    <source>
        <dbReference type="ARBA" id="ARBA00004370"/>
    </source>
</evidence>
<dbReference type="PANTHER" id="PTHR11920">
    <property type="entry name" value="GUANYLYL CYCLASE"/>
    <property type="match status" value="1"/>
</dbReference>
<dbReference type="GO" id="GO:0035556">
    <property type="term" value="P:intracellular signal transduction"/>
    <property type="evidence" value="ECO:0007669"/>
    <property type="project" value="InterPro"/>
</dbReference>
<dbReference type="Pfam" id="PF00233">
    <property type="entry name" value="PDEase_I"/>
    <property type="match status" value="1"/>
</dbReference>
<gene>
    <name evidence="10" type="ORF">APAL1065_LOCUS8328</name>
</gene>
<feature type="region of interest" description="Disordered" evidence="7">
    <location>
        <begin position="679"/>
        <end position="710"/>
    </location>
</feature>
<dbReference type="Gene3D" id="1.10.1300.10">
    <property type="entry name" value="3'5'-cyclic nucleotide phosphodiesterase, catalytic domain"/>
    <property type="match status" value="1"/>
</dbReference>
<name>A0A7S3DMI4_9STRA</name>
<dbReference type="SMART" id="SM00471">
    <property type="entry name" value="HDc"/>
    <property type="match status" value="1"/>
</dbReference>
<evidence type="ECO:0000256" key="7">
    <source>
        <dbReference type="SAM" id="MobiDB-lite"/>
    </source>
</evidence>
<feature type="compositionally biased region" description="Polar residues" evidence="7">
    <location>
        <begin position="682"/>
        <end position="697"/>
    </location>
</feature>
<dbReference type="SUPFAM" id="SSF55073">
    <property type="entry name" value="Nucleotide cyclase"/>
    <property type="match status" value="1"/>
</dbReference>
<dbReference type="GO" id="GO:0001653">
    <property type="term" value="F:peptide receptor activity"/>
    <property type="evidence" value="ECO:0007669"/>
    <property type="project" value="TreeGrafter"/>
</dbReference>
<dbReference type="GO" id="GO:0007168">
    <property type="term" value="P:receptor guanylyl cyclase signaling pathway"/>
    <property type="evidence" value="ECO:0007669"/>
    <property type="project" value="TreeGrafter"/>
</dbReference>
<feature type="transmembrane region" description="Helical" evidence="8">
    <location>
        <begin position="372"/>
        <end position="392"/>
    </location>
</feature>